<accession>A0A0C2H8A1</accession>
<sequence>MDVHEVVPLDSLVMDSSNGCRVGDCVGVLETLEELVEEEASMSGTRAYVREEHAVFLETRFRTFDEYLVTRRPEGFLDFIRLLSNEFEDLYE</sequence>
<keyword evidence="2" id="KW-1185">Reference proteome</keyword>
<dbReference type="EMBL" id="KN727419">
    <property type="protein sequence ID" value="KIH65726.1"/>
    <property type="molecule type" value="Genomic_DNA"/>
</dbReference>
<protein>
    <submittedName>
        <fullName evidence="1">Uncharacterized protein</fullName>
    </submittedName>
</protein>
<dbReference type="Proteomes" id="UP000054047">
    <property type="component" value="Unassembled WGS sequence"/>
</dbReference>
<proteinExistence type="predicted"/>
<dbReference type="OrthoDB" id="1681765at2759"/>
<organism evidence="1 2">
    <name type="scientific">Ancylostoma duodenale</name>
    <dbReference type="NCBI Taxonomy" id="51022"/>
    <lineage>
        <taxon>Eukaryota</taxon>
        <taxon>Metazoa</taxon>
        <taxon>Ecdysozoa</taxon>
        <taxon>Nematoda</taxon>
        <taxon>Chromadorea</taxon>
        <taxon>Rhabditida</taxon>
        <taxon>Rhabditina</taxon>
        <taxon>Rhabditomorpha</taxon>
        <taxon>Strongyloidea</taxon>
        <taxon>Ancylostomatidae</taxon>
        <taxon>Ancylostomatinae</taxon>
        <taxon>Ancylostoma</taxon>
    </lineage>
</organism>
<dbReference type="AlphaFoldDB" id="A0A0C2H8A1"/>
<name>A0A0C2H8A1_9BILA</name>
<evidence type="ECO:0000313" key="2">
    <source>
        <dbReference type="Proteomes" id="UP000054047"/>
    </source>
</evidence>
<evidence type="ECO:0000313" key="1">
    <source>
        <dbReference type="EMBL" id="KIH65726.1"/>
    </source>
</evidence>
<reference evidence="1 2" key="1">
    <citation type="submission" date="2013-12" db="EMBL/GenBank/DDBJ databases">
        <title>Draft genome of the parsitic nematode Ancylostoma duodenale.</title>
        <authorList>
            <person name="Mitreva M."/>
        </authorList>
    </citation>
    <scope>NUCLEOTIDE SEQUENCE [LARGE SCALE GENOMIC DNA]</scope>
    <source>
        <strain evidence="1 2">Zhejiang</strain>
    </source>
</reference>
<gene>
    <name evidence="1" type="ORF">ANCDUO_03948</name>
</gene>